<accession>G0UU33</accession>
<dbReference type="EMBL" id="HE575322">
    <property type="protein sequence ID" value="CCC92897.1"/>
    <property type="molecule type" value="Genomic_DNA"/>
</dbReference>
<feature type="non-terminal residue" evidence="2">
    <location>
        <position position="354"/>
    </location>
</feature>
<organism evidence="2">
    <name type="scientific">Trypanosoma congolense (strain IL3000)</name>
    <dbReference type="NCBI Taxonomy" id="1068625"/>
    <lineage>
        <taxon>Eukaryota</taxon>
        <taxon>Discoba</taxon>
        <taxon>Euglenozoa</taxon>
        <taxon>Kinetoplastea</taxon>
        <taxon>Metakinetoplastina</taxon>
        <taxon>Trypanosomatida</taxon>
        <taxon>Trypanosomatidae</taxon>
        <taxon>Trypanosoma</taxon>
        <taxon>Nannomonas</taxon>
    </lineage>
</organism>
<name>G0UU33_TRYCI</name>
<sequence>MSQGEGRDATQDIHSAQNIVLVPYATLLGTLAYSVRSGSGEACKRPSPPRTKQHASIPHSCHRELTLVAQSLKSRAANRRRMGTSSGRFRKTHQGDETGIESLRRTHGKITTSNRFEPTSARNEIVATGENRSSARAGACRRHKAWSMQPFTRPIGKPPTRESASPRKDNDNLLDVVEVPTCPLYGLSSSSSSKAKCKCGIHRFLNTSTSTALARSRASNSVWEDGVAGTYPTVAPERNGWMWQDDKEVEKAVQGIVTQKGASYPDTTDFPITPLPQRTKAYLSGHYAPPYIAGGVAGVRELKRTCVLHGIEAMPIKPECRPHELIYTYGVIGVCCGLPRCALCPQGTASLLRP</sequence>
<dbReference type="VEuPathDB" id="TriTrypDB:TcIL3000_9_2940"/>
<dbReference type="AlphaFoldDB" id="G0UU33"/>
<feature type="compositionally biased region" description="Polar residues" evidence="1">
    <location>
        <begin position="109"/>
        <end position="122"/>
    </location>
</feature>
<evidence type="ECO:0000256" key="1">
    <source>
        <dbReference type="SAM" id="MobiDB-lite"/>
    </source>
</evidence>
<feature type="region of interest" description="Disordered" evidence="1">
    <location>
        <begin position="74"/>
        <end position="171"/>
    </location>
</feature>
<feature type="compositionally biased region" description="Basic residues" evidence="1">
    <location>
        <begin position="76"/>
        <end position="92"/>
    </location>
</feature>
<gene>
    <name evidence="2" type="ORF">TCIL3000_9_2940</name>
</gene>
<reference evidence="2" key="1">
    <citation type="journal article" date="2012" name="Proc. Natl. Acad. Sci. U.S.A.">
        <title>Antigenic diversity is generated by distinct evolutionary mechanisms in African trypanosome species.</title>
        <authorList>
            <person name="Jackson A.P."/>
            <person name="Berry A."/>
            <person name="Aslett M."/>
            <person name="Allison H.C."/>
            <person name="Burton P."/>
            <person name="Vavrova-Anderson J."/>
            <person name="Brown R."/>
            <person name="Browne H."/>
            <person name="Corton N."/>
            <person name="Hauser H."/>
            <person name="Gamble J."/>
            <person name="Gilderthorp R."/>
            <person name="Marcello L."/>
            <person name="McQuillan J."/>
            <person name="Otto T.D."/>
            <person name="Quail M.A."/>
            <person name="Sanders M.J."/>
            <person name="van Tonder A."/>
            <person name="Ginger M.L."/>
            <person name="Field M.C."/>
            <person name="Barry J.D."/>
            <person name="Hertz-Fowler C."/>
            <person name="Berriman M."/>
        </authorList>
    </citation>
    <scope>NUCLEOTIDE SEQUENCE</scope>
    <source>
        <strain evidence="2">IL3000</strain>
    </source>
</reference>
<proteinExistence type="predicted"/>
<evidence type="ECO:0000313" key="2">
    <source>
        <dbReference type="EMBL" id="CCC92897.1"/>
    </source>
</evidence>
<protein>
    <submittedName>
        <fullName evidence="2">Uncharacterized protein TCIL3000_9_2940</fullName>
    </submittedName>
</protein>
<feature type="region of interest" description="Disordered" evidence="1">
    <location>
        <begin position="38"/>
        <end position="57"/>
    </location>
</feature>